<dbReference type="STRING" id="441103.TRN7648_00397"/>
<evidence type="ECO:0000313" key="13">
    <source>
        <dbReference type="EMBL" id="CUH75354.1"/>
    </source>
</evidence>
<feature type="domain" description="HAMP" evidence="12">
    <location>
        <begin position="439"/>
        <end position="491"/>
    </location>
</feature>
<dbReference type="SUPFAM" id="SSF58104">
    <property type="entry name" value="Methyl-accepting chemotaxis protein (MCP) signaling domain"/>
    <property type="match status" value="1"/>
</dbReference>
<feature type="domain" description="HAMP" evidence="12">
    <location>
        <begin position="376"/>
        <end position="429"/>
    </location>
</feature>
<gene>
    <name evidence="13" type="primary">trg</name>
    <name evidence="13" type="ORF">TRN7648_00397</name>
</gene>
<dbReference type="Gene3D" id="3.30.450.20">
    <property type="entry name" value="PAS domain"/>
    <property type="match status" value="1"/>
</dbReference>
<dbReference type="EMBL" id="CYSE01000001">
    <property type="protein sequence ID" value="CUH75354.1"/>
    <property type="molecule type" value="Genomic_DNA"/>
</dbReference>
<evidence type="ECO:0000259" key="12">
    <source>
        <dbReference type="PROSITE" id="PS50885"/>
    </source>
</evidence>
<proteinExistence type="inferred from homology"/>
<evidence type="ECO:0000256" key="6">
    <source>
        <dbReference type="ARBA" id="ARBA00023136"/>
    </source>
</evidence>
<evidence type="ECO:0000256" key="10">
    <source>
        <dbReference type="SAM" id="Phobius"/>
    </source>
</evidence>
<keyword evidence="14" id="KW-1185">Reference proteome</keyword>
<dbReference type="PROSITE" id="PS50885">
    <property type="entry name" value="HAMP"/>
    <property type="match status" value="2"/>
</dbReference>
<evidence type="ECO:0000256" key="2">
    <source>
        <dbReference type="ARBA" id="ARBA00022475"/>
    </source>
</evidence>
<keyword evidence="6 10" id="KW-0472">Membrane</keyword>
<dbReference type="SUPFAM" id="SSF103190">
    <property type="entry name" value="Sensory domain-like"/>
    <property type="match status" value="1"/>
</dbReference>
<keyword evidence="5 10" id="KW-1133">Transmembrane helix</keyword>
<organism evidence="13 14">
    <name type="scientific">Tropicibacter naphthalenivorans</name>
    <dbReference type="NCBI Taxonomy" id="441103"/>
    <lineage>
        <taxon>Bacteria</taxon>
        <taxon>Pseudomonadati</taxon>
        <taxon>Pseudomonadota</taxon>
        <taxon>Alphaproteobacteria</taxon>
        <taxon>Rhodobacterales</taxon>
        <taxon>Roseobacteraceae</taxon>
        <taxon>Tropicibacter</taxon>
    </lineage>
</organism>
<dbReference type="SMART" id="SM00283">
    <property type="entry name" value="MA"/>
    <property type="match status" value="1"/>
</dbReference>
<dbReference type="Pfam" id="PF00672">
    <property type="entry name" value="HAMP"/>
    <property type="match status" value="2"/>
</dbReference>
<accession>A0A0P1G172</accession>
<name>A0A0P1G172_9RHOB</name>
<feature type="domain" description="Methyl-accepting transducer" evidence="11">
    <location>
        <begin position="496"/>
        <end position="725"/>
    </location>
</feature>
<dbReference type="Pfam" id="PF00015">
    <property type="entry name" value="MCPsignal"/>
    <property type="match status" value="1"/>
</dbReference>
<feature type="transmembrane region" description="Helical" evidence="10">
    <location>
        <begin position="20"/>
        <end position="43"/>
    </location>
</feature>
<dbReference type="Gene3D" id="1.10.287.950">
    <property type="entry name" value="Methyl-accepting chemotaxis protein"/>
    <property type="match status" value="1"/>
</dbReference>
<dbReference type="InterPro" id="IPR003660">
    <property type="entry name" value="HAMP_dom"/>
</dbReference>
<evidence type="ECO:0000256" key="8">
    <source>
        <dbReference type="PROSITE-ProRule" id="PRU00284"/>
    </source>
</evidence>
<evidence type="ECO:0000313" key="14">
    <source>
        <dbReference type="Proteomes" id="UP000054935"/>
    </source>
</evidence>
<evidence type="ECO:0000256" key="5">
    <source>
        <dbReference type="ARBA" id="ARBA00022989"/>
    </source>
</evidence>
<keyword evidence="13" id="KW-0675">Receptor</keyword>
<dbReference type="PANTHER" id="PTHR43531">
    <property type="entry name" value="PROTEIN ICFG"/>
    <property type="match status" value="1"/>
</dbReference>
<keyword evidence="8" id="KW-0807">Transducer</keyword>
<evidence type="ECO:0000256" key="9">
    <source>
        <dbReference type="SAM" id="MobiDB-lite"/>
    </source>
</evidence>
<feature type="transmembrane region" description="Helical" evidence="10">
    <location>
        <begin position="356"/>
        <end position="378"/>
    </location>
</feature>
<dbReference type="PANTHER" id="PTHR43531:SF11">
    <property type="entry name" value="METHYL-ACCEPTING CHEMOTAXIS PROTEIN 3"/>
    <property type="match status" value="1"/>
</dbReference>
<comment type="subcellular location">
    <subcellularLocation>
        <location evidence="1">Cell membrane</location>
        <topology evidence="1">Multi-pass membrane protein</topology>
    </subcellularLocation>
</comment>
<evidence type="ECO:0000259" key="11">
    <source>
        <dbReference type="PROSITE" id="PS50111"/>
    </source>
</evidence>
<dbReference type="GO" id="GO:0005886">
    <property type="term" value="C:plasma membrane"/>
    <property type="evidence" value="ECO:0007669"/>
    <property type="project" value="UniProtKB-SubCell"/>
</dbReference>
<keyword evidence="4 10" id="KW-0812">Transmembrane</keyword>
<sequence length="792" mass="86184">MSDPVTHTARGPWSKLKLKWKVPIEIAVPTIIVAMLASLFSYWQAHDALEQRRETTFDYVLYERAGALEFWLEQVTTDVTMLASSQSTREALSLFDRAFDRVSDTPGVTLRQLYISGNPNPIGEKDALIKADDPSVWTQVHGKYHTGFRTFQAQRDYYDLFLFDPDGNIVYSVFKEEDFATNFRNGPYASSGLGKAFRQAMALQPGESVFSDFEAYAPSYGAPAKFVAAPVFDNAGNVTGVVALQMKLDTIGQLLSKVNVLGETGQIYALNDDGKALSPSRFPGGHEVFDDLPDLEYLRVVRSGREERYDNVPGLRGESSIVRMQTIQLSGSNWHLVLEQPVAEAMAIETSMLWDMIVQSAVVLVIVAMIAFFVARVLTRRIGGLSDSVSEIAQGNYDAQVSQVTAGDELGDIARALDSFKLSLAESAVAERERQERARHQEQVVERLRRALAQLSEGNLDCQIREDLGADYEELRRYFNETVDALAAIIGELRGSAEMIDADAQKMSAGADSLSHRTENQAATLEQTAAAMDQITVSVNSTAEGAQQIVTAISAARDQAQRGEEVRTRAVAAMGAIEMSSKEIGQIIQVIEDIAFQTNLLSLNAGVEAARAGEVGRGFAVVASEVRSLAQRSSDSAAEIRNLIVNSSENVSNGVQLVSEMGGSIEEILREVSSVTERVQDIASGASEQATGLTEINNGITMLDQVTQQNAAMVSESVSSGRALQQKAADLRGLVARFKMAGDEAKRRPHSAAANQSPAQADWRSDASRPRVSSTARAHSPSNASASVWNDF</sequence>
<dbReference type="InterPro" id="IPR004089">
    <property type="entry name" value="MCPsignal_dom"/>
</dbReference>
<keyword evidence="3" id="KW-0145">Chemotaxis</keyword>
<dbReference type="FunFam" id="1.10.287.950:FF:000001">
    <property type="entry name" value="Methyl-accepting chemotaxis sensory transducer"/>
    <property type="match status" value="1"/>
</dbReference>
<dbReference type="CDD" id="cd11386">
    <property type="entry name" value="MCP_signal"/>
    <property type="match status" value="1"/>
</dbReference>
<feature type="compositionally biased region" description="Polar residues" evidence="9">
    <location>
        <begin position="771"/>
        <end position="792"/>
    </location>
</feature>
<dbReference type="Proteomes" id="UP000054935">
    <property type="component" value="Unassembled WGS sequence"/>
</dbReference>
<evidence type="ECO:0000256" key="7">
    <source>
        <dbReference type="ARBA" id="ARBA00029447"/>
    </source>
</evidence>
<dbReference type="InterPro" id="IPR033479">
    <property type="entry name" value="dCache_1"/>
</dbReference>
<dbReference type="GO" id="GO:0006935">
    <property type="term" value="P:chemotaxis"/>
    <property type="evidence" value="ECO:0007669"/>
    <property type="project" value="UniProtKB-KW"/>
</dbReference>
<dbReference type="RefSeq" id="WP_058245954.1">
    <property type="nucleotide sequence ID" value="NZ_CYSE01000001.1"/>
</dbReference>
<dbReference type="SUPFAM" id="SSF158472">
    <property type="entry name" value="HAMP domain-like"/>
    <property type="match status" value="1"/>
</dbReference>
<dbReference type="GO" id="GO:0007165">
    <property type="term" value="P:signal transduction"/>
    <property type="evidence" value="ECO:0007669"/>
    <property type="project" value="UniProtKB-KW"/>
</dbReference>
<feature type="region of interest" description="Disordered" evidence="9">
    <location>
        <begin position="742"/>
        <end position="792"/>
    </location>
</feature>
<comment type="similarity">
    <text evidence="7">Belongs to the methyl-accepting chemotaxis (MCP) protein family.</text>
</comment>
<dbReference type="Pfam" id="PF02743">
    <property type="entry name" value="dCache_1"/>
    <property type="match status" value="1"/>
</dbReference>
<dbReference type="InterPro" id="IPR051310">
    <property type="entry name" value="MCP_chemotaxis"/>
</dbReference>
<keyword evidence="2" id="KW-1003">Cell membrane</keyword>
<dbReference type="OrthoDB" id="354287at2"/>
<evidence type="ECO:0000256" key="1">
    <source>
        <dbReference type="ARBA" id="ARBA00004651"/>
    </source>
</evidence>
<dbReference type="SMART" id="SM00304">
    <property type="entry name" value="HAMP"/>
    <property type="match status" value="3"/>
</dbReference>
<dbReference type="CDD" id="cd06225">
    <property type="entry name" value="HAMP"/>
    <property type="match status" value="1"/>
</dbReference>
<dbReference type="AlphaFoldDB" id="A0A0P1G172"/>
<dbReference type="InterPro" id="IPR029151">
    <property type="entry name" value="Sensor-like_sf"/>
</dbReference>
<dbReference type="PROSITE" id="PS50111">
    <property type="entry name" value="CHEMOTAXIS_TRANSDUC_2"/>
    <property type="match status" value="1"/>
</dbReference>
<protein>
    <submittedName>
        <fullName evidence="13">Ribose and galactose chemoreceptor protein</fullName>
    </submittedName>
</protein>
<evidence type="ECO:0000256" key="3">
    <source>
        <dbReference type="ARBA" id="ARBA00022500"/>
    </source>
</evidence>
<evidence type="ECO:0000256" key="4">
    <source>
        <dbReference type="ARBA" id="ARBA00022692"/>
    </source>
</evidence>
<dbReference type="Gene3D" id="6.10.340.10">
    <property type="match status" value="1"/>
</dbReference>
<reference evidence="13 14" key="1">
    <citation type="submission" date="2015-09" db="EMBL/GenBank/DDBJ databases">
        <authorList>
            <consortium name="Swine Surveillance"/>
        </authorList>
    </citation>
    <scope>NUCLEOTIDE SEQUENCE [LARGE SCALE GENOMIC DNA]</scope>
    <source>
        <strain evidence="13 14">CECT 7648</strain>
    </source>
</reference>